<organism evidence="2">
    <name type="scientific">Pyricularia oryzae (strain Y34)</name>
    <name type="common">Rice blast fungus</name>
    <name type="synonym">Magnaporthe oryzae</name>
    <dbReference type="NCBI Taxonomy" id="1143189"/>
    <lineage>
        <taxon>Eukaryota</taxon>
        <taxon>Fungi</taxon>
        <taxon>Dikarya</taxon>
        <taxon>Ascomycota</taxon>
        <taxon>Pezizomycotina</taxon>
        <taxon>Sordariomycetes</taxon>
        <taxon>Sordariomycetidae</taxon>
        <taxon>Magnaporthales</taxon>
        <taxon>Pyriculariaceae</taxon>
        <taxon>Pyricularia</taxon>
    </lineage>
</organism>
<name>A0AA97PPZ6_PYRO3</name>
<protein>
    <submittedName>
        <fullName evidence="2">Uncharacterized protein</fullName>
    </submittedName>
</protein>
<reference evidence="2" key="1">
    <citation type="journal article" date="2012" name="PLoS Genet.">
        <title>Comparative analysis of the genomes of two field isolates of the rice blast fungus Magnaporthe oryzae.</title>
        <authorList>
            <person name="Xue M."/>
            <person name="Yang J."/>
            <person name="Li Z."/>
            <person name="Hu S."/>
            <person name="Yao N."/>
            <person name="Dean R.A."/>
            <person name="Zhao W."/>
            <person name="Shen M."/>
            <person name="Zhang H."/>
            <person name="Li C."/>
            <person name="Liu L."/>
            <person name="Cao L."/>
            <person name="Xu X."/>
            <person name="Xing Y."/>
            <person name="Hsiang T."/>
            <person name="Zhang Z."/>
            <person name="Xu J.R."/>
            <person name="Peng Y.L."/>
        </authorList>
    </citation>
    <scope>NUCLEOTIDE SEQUENCE</scope>
    <source>
        <strain evidence="2">Y34</strain>
    </source>
</reference>
<feature type="compositionally biased region" description="Polar residues" evidence="1">
    <location>
        <begin position="34"/>
        <end position="45"/>
    </location>
</feature>
<proteinExistence type="predicted"/>
<dbReference type="AlphaFoldDB" id="A0AA97PPZ6"/>
<feature type="region of interest" description="Disordered" evidence="1">
    <location>
        <begin position="24"/>
        <end position="60"/>
    </location>
</feature>
<sequence length="60" mass="6705">MEALIKPPHSYLRYCKLQGSLPRKAPSLKKSVRNPASSNINVSHTSDLRSDTLSDVRLVQ</sequence>
<dbReference type="Proteomes" id="UP000011086">
    <property type="component" value="Unassembled WGS sequence"/>
</dbReference>
<evidence type="ECO:0000313" key="2">
    <source>
        <dbReference type="EMBL" id="ELQ42781.1"/>
    </source>
</evidence>
<dbReference type="EMBL" id="JH793704">
    <property type="protein sequence ID" value="ELQ42781.1"/>
    <property type="molecule type" value="Genomic_DNA"/>
</dbReference>
<evidence type="ECO:0000256" key="1">
    <source>
        <dbReference type="SAM" id="MobiDB-lite"/>
    </source>
</evidence>
<accession>A0AA97PPZ6</accession>
<gene>
    <name evidence="2" type="ORF">OOU_Y34scaffold00194g94</name>
</gene>